<evidence type="ECO:0000256" key="1">
    <source>
        <dbReference type="ARBA" id="ARBA00010211"/>
    </source>
</evidence>
<reference evidence="4 5" key="1">
    <citation type="submission" date="2016-03" db="EMBL/GenBank/DDBJ databases">
        <authorList>
            <person name="Ploux O."/>
        </authorList>
    </citation>
    <scope>NUCLEOTIDE SEQUENCE [LARGE SCALE GENOMIC DNA]</scope>
    <source>
        <strain evidence="4 5">UAMH 11012</strain>
    </source>
</reference>
<dbReference type="Proteomes" id="UP000184330">
    <property type="component" value="Unassembled WGS sequence"/>
</dbReference>
<evidence type="ECO:0000313" key="5">
    <source>
        <dbReference type="Proteomes" id="UP000184330"/>
    </source>
</evidence>
<dbReference type="GO" id="GO:0018773">
    <property type="term" value="F:acetylpyruvate hydrolase activity"/>
    <property type="evidence" value="ECO:0007669"/>
    <property type="project" value="TreeGrafter"/>
</dbReference>
<proteinExistence type="inferred from homology"/>
<dbReference type="PANTHER" id="PTHR11820:SF86">
    <property type="entry name" value="FUMARYLACETOACETATE HYDROLASE FAMILY PROTEIN (AFU_ORTHOLOGUE AFUA_7G07000)"/>
    <property type="match status" value="1"/>
</dbReference>
<dbReference type="SUPFAM" id="SSF56529">
    <property type="entry name" value="FAH"/>
    <property type="match status" value="1"/>
</dbReference>
<dbReference type="Pfam" id="PF01557">
    <property type="entry name" value="FAA_hydrolase"/>
    <property type="match status" value="1"/>
</dbReference>
<name>A0A1L7WUT2_9HELO</name>
<dbReference type="AlphaFoldDB" id="A0A1L7WUT2"/>
<dbReference type="OrthoDB" id="411064at2759"/>
<keyword evidence="5" id="KW-1185">Reference proteome</keyword>
<dbReference type="PANTHER" id="PTHR11820">
    <property type="entry name" value="ACYLPYRUVASE"/>
    <property type="match status" value="1"/>
</dbReference>
<organism evidence="4 5">
    <name type="scientific">Phialocephala subalpina</name>
    <dbReference type="NCBI Taxonomy" id="576137"/>
    <lineage>
        <taxon>Eukaryota</taxon>
        <taxon>Fungi</taxon>
        <taxon>Dikarya</taxon>
        <taxon>Ascomycota</taxon>
        <taxon>Pezizomycotina</taxon>
        <taxon>Leotiomycetes</taxon>
        <taxon>Helotiales</taxon>
        <taxon>Mollisiaceae</taxon>
        <taxon>Phialocephala</taxon>
        <taxon>Phialocephala fortinii species complex</taxon>
    </lineage>
</organism>
<dbReference type="GO" id="GO:0046872">
    <property type="term" value="F:metal ion binding"/>
    <property type="evidence" value="ECO:0007669"/>
    <property type="project" value="UniProtKB-KW"/>
</dbReference>
<accession>A0A1L7WUT2</accession>
<dbReference type="InterPro" id="IPR036663">
    <property type="entry name" value="Fumarylacetoacetase_C_sf"/>
</dbReference>
<evidence type="ECO:0000313" key="4">
    <source>
        <dbReference type="EMBL" id="CZR56529.1"/>
    </source>
</evidence>
<comment type="similarity">
    <text evidence="1">Belongs to the FAH family.</text>
</comment>
<evidence type="ECO:0000259" key="3">
    <source>
        <dbReference type="Pfam" id="PF01557"/>
    </source>
</evidence>
<dbReference type="EMBL" id="FJOG01000008">
    <property type="protein sequence ID" value="CZR56529.1"/>
    <property type="molecule type" value="Genomic_DNA"/>
</dbReference>
<protein>
    <submittedName>
        <fullName evidence="4">Related to bifunctional 4-hydroxyphenylacetate degradation enzyme</fullName>
    </submittedName>
</protein>
<dbReference type="InterPro" id="IPR011234">
    <property type="entry name" value="Fumarylacetoacetase-like_C"/>
</dbReference>
<keyword evidence="2" id="KW-0479">Metal-binding</keyword>
<dbReference type="Gene3D" id="3.90.850.10">
    <property type="entry name" value="Fumarylacetoacetase-like, C-terminal domain"/>
    <property type="match status" value="1"/>
</dbReference>
<feature type="domain" description="Fumarylacetoacetase-like C-terminal" evidence="3">
    <location>
        <begin position="69"/>
        <end position="276"/>
    </location>
</feature>
<dbReference type="STRING" id="576137.A0A1L7WUT2"/>
<sequence length="279" mass="30272">MSTFSRLIKFVASEDNKIYFADAGVSDTIEAGNKFDGYPSIEALDLKSGGRKVSVSQLLAPTPTESNPIYCVGLNFAPHVKEAGMTVPLAPPIWLKPARAWANPGETIPFSKWTAENFPDYEAWQTNDFRSGEARDVSVADANDYILGYTIGNDLTARVHQDPPRSGWQFGYSKGFDKFAPIGPYLVPPSKFSIKESSVQTRINGALRQNSPLDLIFGPQDVLSFISQSTTIPAGTAIMTGTPGGVGWFAKPQVSLKDGDEMEVTITGLGVLKNKVKFV</sequence>
<evidence type="ECO:0000256" key="2">
    <source>
        <dbReference type="ARBA" id="ARBA00022723"/>
    </source>
</evidence>
<gene>
    <name evidence="4" type="ORF">PAC_06418</name>
</gene>